<dbReference type="PANTHER" id="PTHR43130:SF2">
    <property type="entry name" value="DJ-1_PFPI DOMAIN-CONTAINING PROTEIN"/>
    <property type="match status" value="1"/>
</dbReference>
<dbReference type="AlphaFoldDB" id="A0A017SUC1"/>
<dbReference type="Pfam" id="PF01965">
    <property type="entry name" value="DJ-1_PfpI"/>
    <property type="match status" value="1"/>
</dbReference>
<dbReference type="Gene3D" id="3.40.50.880">
    <property type="match status" value="1"/>
</dbReference>
<comment type="caution">
    <text evidence="2">The sequence shown here is derived from an EMBL/GenBank/DDBJ whole genome shotgun (WGS) entry which is preliminary data.</text>
</comment>
<evidence type="ECO:0000313" key="3">
    <source>
        <dbReference type="Proteomes" id="UP000019678"/>
    </source>
</evidence>
<protein>
    <submittedName>
        <fullName evidence="2">Transcriptional regulator, AraC family</fullName>
    </submittedName>
</protein>
<dbReference type="InterPro" id="IPR002818">
    <property type="entry name" value="DJ-1/PfpI"/>
</dbReference>
<name>A0A017SUC1_9BACT</name>
<dbReference type="STRING" id="1192034.CAP_0487"/>
<dbReference type="RefSeq" id="WP_044251019.1">
    <property type="nucleotide sequence ID" value="NZ_ASRX01000106.1"/>
</dbReference>
<evidence type="ECO:0000259" key="1">
    <source>
        <dbReference type="Pfam" id="PF01965"/>
    </source>
</evidence>
<keyword evidence="3" id="KW-1185">Reference proteome</keyword>
<dbReference type="InterPro" id="IPR052158">
    <property type="entry name" value="INH-QAR"/>
</dbReference>
<dbReference type="CDD" id="cd03139">
    <property type="entry name" value="GATase1_PfpI_2"/>
    <property type="match status" value="1"/>
</dbReference>
<dbReference type="EMBL" id="ASRX01000106">
    <property type="protein sequence ID" value="EYF00558.1"/>
    <property type="molecule type" value="Genomic_DNA"/>
</dbReference>
<feature type="domain" description="DJ-1/PfpI" evidence="1">
    <location>
        <begin position="20"/>
        <end position="177"/>
    </location>
</feature>
<dbReference type="InterPro" id="IPR029062">
    <property type="entry name" value="Class_I_gatase-like"/>
</dbReference>
<sequence>MTMEPMRAPGGAEVRPLQVGMVLYPGFTLLDLVGPQAVLGLHGQTHLLWKTRDPVVSDSGPAMLPTTTFAACPEDLDILFVPGGMGTADALEDTEILQFLRDHAPRARYVTSVCTGSLILGAAGLLRGYRATTHWACHALLSAFGAERVEARVVTDRNRVSGGGVTAGIDFGLTLLAQLRGEQVAKLTQLMVEYDPEPPFDAGTPRTADPALVAQVRAHLDADVQRMLRVATVTPGHAASP</sequence>
<reference evidence="2 3" key="1">
    <citation type="submission" date="2013-05" db="EMBL/GenBank/DDBJ databases">
        <title>Genome assembly of Chondromyces apiculatus DSM 436.</title>
        <authorList>
            <person name="Sharma G."/>
            <person name="Khatri I."/>
            <person name="Kaur C."/>
            <person name="Mayilraj S."/>
            <person name="Subramanian S."/>
        </authorList>
    </citation>
    <scope>NUCLEOTIDE SEQUENCE [LARGE SCALE GENOMIC DNA]</scope>
    <source>
        <strain evidence="2 3">DSM 436</strain>
    </source>
</reference>
<evidence type="ECO:0000313" key="2">
    <source>
        <dbReference type="EMBL" id="EYF00558.1"/>
    </source>
</evidence>
<gene>
    <name evidence="2" type="ORF">CAP_0487</name>
</gene>
<dbReference type="PANTHER" id="PTHR43130">
    <property type="entry name" value="ARAC-FAMILY TRANSCRIPTIONAL REGULATOR"/>
    <property type="match status" value="1"/>
</dbReference>
<proteinExistence type="predicted"/>
<dbReference type="GO" id="GO:0006355">
    <property type="term" value="P:regulation of DNA-templated transcription"/>
    <property type="evidence" value="ECO:0007669"/>
    <property type="project" value="TreeGrafter"/>
</dbReference>
<accession>A0A017SUC1</accession>
<dbReference type="eggNOG" id="COG0693">
    <property type="taxonomic scope" value="Bacteria"/>
</dbReference>
<dbReference type="Proteomes" id="UP000019678">
    <property type="component" value="Unassembled WGS sequence"/>
</dbReference>
<organism evidence="2 3">
    <name type="scientific">Chondromyces apiculatus DSM 436</name>
    <dbReference type="NCBI Taxonomy" id="1192034"/>
    <lineage>
        <taxon>Bacteria</taxon>
        <taxon>Pseudomonadati</taxon>
        <taxon>Myxococcota</taxon>
        <taxon>Polyangia</taxon>
        <taxon>Polyangiales</taxon>
        <taxon>Polyangiaceae</taxon>
        <taxon>Chondromyces</taxon>
    </lineage>
</organism>
<dbReference type="SUPFAM" id="SSF52317">
    <property type="entry name" value="Class I glutamine amidotransferase-like"/>
    <property type="match status" value="1"/>
</dbReference>